<feature type="compositionally biased region" description="Low complexity" evidence="1">
    <location>
        <begin position="776"/>
        <end position="789"/>
    </location>
</feature>
<name>A0A022RVV3_ERYGU</name>
<evidence type="ECO:0000313" key="2">
    <source>
        <dbReference type="EMBL" id="EYU44189.1"/>
    </source>
</evidence>
<feature type="compositionally biased region" description="Polar residues" evidence="1">
    <location>
        <begin position="130"/>
        <end position="150"/>
    </location>
</feature>
<dbReference type="AlphaFoldDB" id="A0A022RVV3"/>
<gene>
    <name evidence="2" type="ORF">MIMGU_mgv1a001460mg</name>
</gene>
<feature type="compositionally biased region" description="Basic and acidic residues" evidence="1">
    <location>
        <begin position="468"/>
        <end position="484"/>
    </location>
</feature>
<proteinExistence type="predicted"/>
<sequence length="815" mass="90596">MLQRQIMFKQLQELQRRQQLQELGNARNQDYVDHQLSSLKQDPQMFSIASEIASDSLDPLEQKILYNTEDNNSWEFSFGGNSKMENTSYMDALPSTQKGSWSALMQSAVTEASSSDTAMQEEWSGLSFQNPELSTENQPSSFVNSENPHNNWVDRNLQNVSSPSSEPSNMNYSPQGFKQPEDCSPGMQLTSKVSSLNQLPLTETSVASIANPCNTSHLESQGFGFRPGPTDVGTTQSHSLFPSFSMGNSNATSVSSHYGNDYIKNQLPAPSVQSHMTTKLPAYNAASSQVNRQLKTASFSGPEFPWSDINSQQDMSSSKPNRFSDSLFQSPDSASSSLETTSGAPSEQPNQSRFKHELNVQEFRTNSGKSGYGEQRFEKESSFDEGSTEMHNPTSLSINMQTQESLRAFGHSLHQNDPLLHKLHSPRNAEIDYGKNLPLKYDSVNYQTIANARELLLSGQKQVLQDSEDKKGWNFSQDKEDHSGKNNAQNNLIGRNEVSNTAYQSPTTLQMSPPWLQHYGTLKNGLTIANVHENSPIMQVNSANASQGSGVWPSSAVALIASQHLSSPSMLPSNVSNYQNLALSKPMKRKIIAFEMVPWHKEVNHQEPRLHNIRMAELEWAQASKRREEEAEIVEDVVPLARAKRRLIFTTQLMQQVFRPAPAVILFADAKSNCDDVAYSAARLALGDACNLISNLPPDNTDISPDKLRTSKKPRVCDLSKVVEGLINRVQKLEGDLSRLDQKISIVDIKVEIQELEKFSTINRFAKFHVKAHSSTVDSTSSSGQSTVQKPNPQRYVRALPLPKTLPEGTDCLSL</sequence>
<organism evidence="2 3">
    <name type="scientific">Erythranthe guttata</name>
    <name type="common">Yellow monkey flower</name>
    <name type="synonym">Mimulus guttatus</name>
    <dbReference type="NCBI Taxonomy" id="4155"/>
    <lineage>
        <taxon>Eukaryota</taxon>
        <taxon>Viridiplantae</taxon>
        <taxon>Streptophyta</taxon>
        <taxon>Embryophyta</taxon>
        <taxon>Tracheophyta</taxon>
        <taxon>Spermatophyta</taxon>
        <taxon>Magnoliopsida</taxon>
        <taxon>eudicotyledons</taxon>
        <taxon>Gunneridae</taxon>
        <taxon>Pentapetalae</taxon>
        <taxon>asterids</taxon>
        <taxon>lamiids</taxon>
        <taxon>Lamiales</taxon>
        <taxon>Phrymaceae</taxon>
        <taxon>Erythranthe</taxon>
    </lineage>
</organism>
<feature type="region of interest" description="Disordered" evidence="1">
    <location>
        <begin position="130"/>
        <end position="185"/>
    </location>
</feature>
<dbReference type="PANTHER" id="PTHR31267:SF2">
    <property type="entry name" value="EXPRESSED PROTEIN"/>
    <property type="match status" value="1"/>
</dbReference>
<reference evidence="2 3" key="1">
    <citation type="journal article" date="2013" name="Proc. Natl. Acad. Sci. U.S.A.">
        <title>Fine-scale variation in meiotic recombination in Mimulus inferred from population shotgun sequencing.</title>
        <authorList>
            <person name="Hellsten U."/>
            <person name="Wright K.M."/>
            <person name="Jenkins J."/>
            <person name="Shu S."/>
            <person name="Yuan Y."/>
            <person name="Wessler S.R."/>
            <person name="Schmutz J."/>
            <person name="Willis J.H."/>
            <person name="Rokhsar D.S."/>
        </authorList>
    </citation>
    <scope>NUCLEOTIDE SEQUENCE [LARGE SCALE GENOMIC DNA]</scope>
    <source>
        <strain evidence="3">cv. DUN x IM62</strain>
    </source>
</reference>
<feature type="compositionally biased region" description="Polar residues" evidence="1">
    <location>
        <begin position="156"/>
        <end position="176"/>
    </location>
</feature>
<feature type="region of interest" description="Disordered" evidence="1">
    <location>
        <begin position="304"/>
        <end position="393"/>
    </location>
</feature>
<accession>A0A022RVV3</accession>
<dbReference type="Proteomes" id="UP000030748">
    <property type="component" value="Unassembled WGS sequence"/>
</dbReference>
<evidence type="ECO:0000313" key="3">
    <source>
        <dbReference type="Proteomes" id="UP000030748"/>
    </source>
</evidence>
<feature type="compositionally biased region" description="Polar residues" evidence="1">
    <location>
        <begin position="308"/>
        <end position="352"/>
    </location>
</feature>
<feature type="region of interest" description="Disordered" evidence="1">
    <location>
        <begin position="776"/>
        <end position="801"/>
    </location>
</feature>
<feature type="region of interest" description="Disordered" evidence="1">
    <location>
        <begin position="468"/>
        <end position="491"/>
    </location>
</feature>
<dbReference type="STRING" id="4155.A0A022RVV3"/>
<dbReference type="eggNOG" id="ENOG502QW8G">
    <property type="taxonomic scope" value="Eukaryota"/>
</dbReference>
<feature type="region of interest" description="Disordered" evidence="1">
    <location>
        <begin position="220"/>
        <end position="239"/>
    </location>
</feature>
<protein>
    <submittedName>
        <fullName evidence="2">Uncharacterized protein</fullName>
    </submittedName>
</protein>
<dbReference type="EMBL" id="KI630214">
    <property type="protein sequence ID" value="EYU44189.1"/>
    <property type="molecule type" value="Genomic_DNA"/>
</dbReference>
<keyword evidence="3" id="KW-1185">Reference proteome</keyword>
<dbReference type="PANTHER" id="PTHR31267">
    <property type="entry name" value="DENTIN SIALOPHOSPHOPROTEIN-LIKE PROTEIN"/>
    <property type="match status" value="1"/>
</dbReference>
<evidence type="ECO:0000256" key="1">
    <source>
        <dbReference type="SAM" id="MobiDB-lite"/>
    </source>
</evidence>